<feature type="domain" description="Kinesin motor" evidence="2">
    <location>
        <begin position="1"/>
        <end position="31"/>
    </location>
</feature>
<dbReference type="RefSeq" id="XP_067689600.1">
    <property type="nucleotide sequence ID" value="XM_067833497.1"/>
</dbReference>
<evidence type="ECO:0000313" key="4">
    <source>
        <dbReference type="Proteomes" id="UP000674179"/>
    </source>
</evidence>
<dbReference type="EMBL" id="JAFHKP010000034">
    <property type="protein sequence ID" value="KAG5468893.1"/>
    <property type="molecule type" value="Genomic_DNA"/>
</dbReference>
<accession>A0A836KKC8</accession>
<comment type="similarity">
    <text evidence="1">Belongs to the TRAFAC class myosin-kinesin ATPase superfamily. Kinesin family.</text>
</comment>
<dbReference type="GeneID" id="94169007"/>
<reference evidence="3 4" key="1">
    <citation type="submission" date="2021-02" db="EMBL/GenBank/DDBJ databases">
        <title>Leishmania (Mundinia) enrietti genome sequencing and assembly.</title>
        <authorList>
            <person name="Almutairi H."/>
            <person name="Gatherer D."/>
        </authorList>
    </citation>
    <scope>NUCLEOTIDE SEQUENCE [LARGE SCALE GENOMIC DNA]</scope>
    <source>
        <strain evidence="3">CUR178</strain>
    </source>
</reference>
<dbReference type="InterPro" id="IPR001752">
    <property type="entry name" value="Kinesin_motor_dom"/>
</dbReference>
<proteinExistence type="inferred from homology"/>
<dbReference type="GO" id="GO:0003777">
    <property type="term" value="F:microtubule motor activity"/>
    <property type="evidence" value="ECO:0007669"/>
    <property type="project" value="InterPro"/>
</dbReference>
<organism evidence="3 4">
    <name type="scientific">Leishmania enriettii</name>
    <dbReference type="NCBI Taxonomy" id="5663"/>
    <lineage>
        <taxon>Eukaryota</taxon>
        <taxon>Discoba</taxon>
        <taxon>Euglenozoa</taxon>
        <taxon>Kinetoplastea</taxon>
        <taxon>Metakinetoplastina</taxon>
        <taxon>Trypanosomatida</taxon>
        <taxon>Trypanosomatidae</taxon>
        <taxon>Leishmaniinae</taxon>
        <taxon>Leishmania</taxon>
    </lineage>
</organism>
<name>A0A836KKC8_LEIEN</name>
<evidence type="ECO:0000259" key="2">
    <source>
        <dbReference type="PROSITE" id="PS50067"/>
    </source>
</evidence>
<dbReference type="KEGG" id="lenr:94169007"/>
<sequence>MTVMLTTISISSLLYEEMISMLRYRSEAAKIVHKADTKELRASLVKVTPNHHSELLHRSTDELARFSRAFVVISAYFAPASTSLSSERHQTSDAVLVFGKRSSILQVASIILLMAM</sequence>
<dbReference type="OrthoDB" id="10386828at2759"/>
<comment type="caution">
    <text evidence="1">Lacks conserved residue(s) required for the propagation of feature annotation.</text>
</comment>
<protein>
    <recommendedName>
        <fullName evidence="2">Kinesin motor domain-containing protein</fullName>
    </recommendedName>
</protein>
<dbReference type="GO" id="GO:0007018">
    <property type="term" value="P:microtubule-based movement"/>
    <property type="evidence" value="ECO:0007669"/>
    <property type="project" value="InterPro"/>
</dbReference>
<dbReference type="GO" id="GO:0005524">
    <property type="term" value="F:ATP binding"/>
    <property type="evidence" value="ECO:0007669"/>
    <property type="project" value="InterPro"/>
</dbReference>
<keyword evidence="4" id="KW-1185">Reference proteome</keyword>
<evidence type="ECO:0000313" key="3">
    <source>
        <dbReference type="EMBL" id="KAG5468893.1"/>
    </source>
</evidence>
<comment type="caution">
    <text evidence="3">The sequence shown here is derived from an EMBL/GenBank/DDBJ whole genome shotgun (WGS) entry which is preliminary data.</text>
</comment>
<gene>
    <name evidence="3" type="ORF">CUR178_01729</name>
</gene>
<dbReference type="GO" id="GO:0008017">
    <property type="term" value="F:microtubule binding"/>
    <property type="evidence" value="ECO:0007669"/>
    <property type="project" value="InterPro"/>
</dbReference>
<dbReference type="Proteomes" id="UP000674179">
    <property type="component" value="Chromosome 34"/>
</dbReference>
<dbReference type="PROSITE" id="PS50067">
    <property type="entry name" value="KINESIN_MOTOR_2"/>
    <property type="match status" value="1"/>
</dbReference>
<dbReference type="AlphaFoldDB" id="A0A836KKC8"/>
<evidence type="ECO:0000256" key="1">
    <source>
        <dbReference type="PROSITE-ProRule" id="PRU00283"/>
    </source>
</evidence>